<dbReference type="PANTHER" id="PTHR11586:SF37">
    <property type="entry name" value="TRNA-BINDING DOMAIN-CONTAINING PROTEIN"/>
    <property type="match status" value="1"/>
</dbReference>
<dbReference type="InterPro" id="IPR002547">
    <property type="entry name" value="tRNA-bd_dom"/>
</dbReference>
<dbReference type="PANTHER" id="PTHR11586">
    <property type="entry name" value="TRNA-AMINOACYLATION COFACTOR ARC1 FAMILY MEMBER"/>
    <property type="match status" value="1"/>
</dbReference>
<dbReference type="Proteomes" id="UP000034127">
    <property type="component" value="Unassembled WGS sequence"/>
</dbReference>
<keyword evidence="2 3" id="KW-0694">RNA-binding</keyword>
<proteinExistence type="predicted"/>
<dbReference type="Gene3D" id="2.40.50.140">
    <property type="entry name" value="Nucleic acid-binding proteins"/>
    <property type="match status" value="1"/>
</dbReference>
<keyword evidence="1 3" id="KW-0820">tRNA-binding</keyword>
<dbReference type="SUPFAM" id="SSF50249">
    <property type="entry name" value="Nucleic acid-binding proteins"/>
    <property type="match status" value="1"/>
</dbReference>
<dbReference type="Pfam" id="PF01588">
    <property type="entry name" value="tRNA_bind"/>
    <property type="match status" value="1"/>
</dbReference>
<name>A0A0G0E035_9BACT</name>
<dbReference type="InterPro" id="IPR051270">
    <property type="entry name" value="Tyrosine-tRNA_ligase_regulator"/>
</dbReference>
<evidence type="ECO:0000256" key="1">
    <source>
        <dbReference type="ARBA" id="ARBA00022555"/>
    </source>
</evidence>
<dbReference type="InterPro" id="IPR012340">
    <property type="entry name" value="NA-bd_OB-fold"/>
</dbReference>
<protein>
    <submittedName>
        <fullName evidence="5">Methionine-tRNA ligase</fullName>
    </submittedName>
</protein>
<dbReference type="EMBL" id="LBPX01000001">
    <property type="protein sequence ID" value="KKP68590.1"/>
    <property type="molecule type" value="Genomic_DNA"/>
</dbReference>
<organism evidence="5 6">
    <name type="scientific">Candidatus Roizmanbacteria bacterium GW2011_GWC2_35_12</name>
    <dbReference type="NCBI Taxonomy" id="1618485"/>
    <lineage>
        <taxon>Bacteria</taxon>
        <taxon>Candidatus Roizmaniibacteriota</taxon>
    </lineage>
</organism>
<evidence type="ECO:0000259" key="4">
    <source>
        <dbReference type="PROSITE" id="PS50886"/>
    </source>
</evidence>
<evidence type="ECO:0000313" key="5">
    <source>
        <dbReference type="EMBL" id="KKP68590.1"/>
    </source>
</evidence>
<feature type="domain" description="TRNA-binding" evidence="4">
    <location>
        <begin position="10"/>
        <end position="112"/>
    </location>
</feature>
<evidence type="ECO:0000313" key="6">
    <source>
        <dbReference type="Proteomes" id="UP000034127"/>
    </source>
</evidence>
<dbReference type="GO" id="GO:0000049">
    <property type="term" value="F:tRNA binding"/>
    <property type="evidence" value="ECO:0007669"/>
    <property type="project" value="UniProtKB-UniRule"/>
</dbReference>
<evidence type="ECO:0000256" key="3">
    <source>
        <dbReference type="PROSITE-ProRule" id="PRU00209"/>
    </source>
</evidence>
<sequence>MKKDTIAFPDFSKLDFRVGEVKEASLVEKSKYLIKLKVDLGADYGEVDILSGLAPKYSPEDLIGNKYIFLSNLEAKQMMGMSSNGMVLVAEDDIEFVLVPLDKKIKNGTVIR</sequence>
<reference evidence="5 6" key="1">
    <citation type="journal article" date="2015" name="Nature">
        <title>rRNA introns, odd ribosomes, and small enigmatic genomes across a large radiation of phyla.</title>
        <authorList>
            <person name="Brown C.T."/>
            <person name="Hug L.A."/>
            <person name="Thomas B.C."/>
            <person name="Sharon I."/>
            <person name="Castelle C.J."/>
            <person name="Singh A."/>
            <person name="Wilkins M.J."/>
            <person name="Williams K.H."/>
            <person name="Banfield J.F."/>
        </authorList>
    </citation>
    <scope>NUCLEOTIDE SEQUENCE [LARGE SCALE GENOMIC DNA]</scope>
</reference>
<dbReference type="PROSITE" id="PS50886">
    <property type="entry name" value="TRBD"/>
    <property type="match status" value="1"/>
</dbReference>
<evidence type="ECO:0000256" key="2">
    <source>
        <dbReference type="ARBA" id="ARBA00022884"/>
    </source>
</evidence>
<keyword evidence="5" id="KW-0436">Ligase</keyword>
<gene>
    <name evidence="5" type="ORF">UR63_C0001G0040</name>
</gene>
<accession>A0A0G0E035</accession>
<comment type="caution">
    <text evidence="5">The sequence shown here is derived from an EMBL/GenBank/DDBJ whole genome shotgun (WGS) entry which is preliminary data.</text>
</comment>
<dbReference type="AlphaFoldDB" id="A0A0G0E035"/>
<dbReference type="GO" id="GO:0016874">
    <property type="term" value="F:ligase activity"/>
    <property type="evidence" value="ECO:0007669"/>
    <property type="project" value="UniProtKB-KW"/>
</dbReference>